<proteinExistence type="predicted"/>
<dbReference type="Gene3D" id="2.40.160.10">
    <property type="entry name" value="Porin"/>
    <property type="match status" value="1"/>
</dbReference>
<keyword evidence="1" id="KW-0732">Signal</keyword>
<feature type="signal peptide" evidence="1">
    <location>
        <begin position="1"/>
        <end position="21"/>
    </location>
</feature>
<evidence type="ECO:0008006" key="4">
    <source>
        <dbReference type="Google" id="ProtNLM"/>
    </source>
</evidence>
<organism evidence="2 3">
    <name type="scientific">Candidatus Bacteroides avicola</name>
    <dbReference type="NCBI Taxonomy" id="2838468"/>
    <lineage>
        <taxon>Bacteria</taxon>
        <taxon>Pseudomonadati</taxon>
        <taxon>Bacteroidota</taxon>
        <taxon>Bacteroidia</taxon>
        <taxon>Bacteroidales</taxon>
        <taxon>Bacteroidaceae</taxon>
        <taxon>Bacteroides</taxon>
    </lineage>
</organism>
<evidence type="ECO:0000313" key="2">
    <source>
        <dbReference type="EMBL" id="HJA86545.1"/>
    </source>
</evidence>
<feature type="chain" id="PRO_5038909664" description="Phosphate-selective porin O and P" evidence="1">
    <location>
        <begin position="22"/>
        <end position="466"/>
    </location>
</feature>
<dbReference type="SUPFAM" id="SSF56935">
    <property type="entry name" value="Porins"/>
    <property type="match status" value="1"/>
</dbReference>
<gene>
    <name evidence="2" type="ORF">H9950_10230</name>
</gene>
<name>A0A9D2HW13_9BACE</name>
<sequence length="466" mass="52048">MKRITGLFMLCFLLTFNGVRAEEPEKTPEAEDTKTSLVQKAKQKIAATAEDDYEKFRFGGYGEMVAAFKDYGINRFYGGSTGSGRDHRNTISIPRFVLAFDYKFNSKWILGAEIEFESGGTGQAMELETTENGEREVELEKGGEVALEQFHITRLIHPAFNIRAGHMIVPVGLTNAHHEPVNFFGTVRPEGETTILPSTWHDTGLAVFGTLGKGYATFDYQAMVVAGLNANGFNRDEWVAGGKQGFFEEDNFTSPGYAFRLDYRGVPGLRVGASFYYCANTIANADKPTEYSKTDGGQYRAPVRIYTADMQYINKYVTARANVVYGNLTNSTAISNYNRRLSNDSPYSRMTPVAKHAASYAGEVGFNLRSICGGNRKVPVIYPFVRYEYYNPQEGGEAGQSMEIRNKVSMWTAGLNWRALPNLVVKADYTTRQIGSGKMFGKTDYNYNSENEFAIGIAYVGWFLKR</sequence>
<evidence type="ECO:0000313" key="3">
    <source>
        <dbReference type="Proteomes" id="UP000823862"/>
    </source>
</evidence>
<dbReference type="AlphaFoldDB" id="A0A9D2HW13"/>
<protein>
    <recommendedName>
        <fullName evidence="4">Phosphate-selective porin O and P</fullName>
    </recommendedName>
</protein>
<reference evidence="2" key="1">
    <citation type="journal article" date="2021" name="PeerJ">
        <title>Extensive microbial diversity within the chicken gut microbiome revealed by metagenomics and culture.</title>
        <authorList>
            <person name="Gilroy R."/>
            <person name="Ravi A."/>
            <person name="Getino M."/>
            <person name="Pursley I."/>
            <person name="Horton D.L."/>
            <person name="Alikhan N.F."/>
            <person name="Baker D."/>
            <person name="Gharbi K."/>
            <person name="Hall N."/>
            <person name="Watson M."/>
            <person name="Adriaenssens E.M."/>
            <person name="Foster-Nyarko E."/>
            <person name="Jarju S."/>
            <person name="Secka A."/>
            <person name="Antonio M."/>
            <person name="Oren A."/>
            <person name="Chaudhuri R.R."/>
            <person name="La Ragione R."/>
            <person name="Hildebrand F."/>
            <person name="Pallen M.J."/>
        </authorList>
    </citation>
    <scope>NUCLEOTIDE SEQUENCE</scope>
    <source>
        <strain evidence="2">ChiHjej12B11-9795</strain>
    </source>
</reference>
<dbReference type="InterPro" id="IPR023614">
    <property type="entry name" value="Porin_dom_sf"/>
</dbReference>
<dbReference type="EMBL" id="DWZI01000050">
    <property type="protein sequence ID" value="HJA86545.1"/>
    <property type="molecule type" value="Genomic_DNA"/>
</dbReference>
<reference evidence="2" key="2">
    <citation type="submission" date="2021-04" db="EMBL/GenBank/DDBJ databases">
        <authorList>
            <person name="Gilroy R."/>
        </authorList>
    </citation>
    <scope>NUCLEOTIDE SEQUENCE</scope>
    <source>
        <strain evidence="2">ChiHjej12B11-9795</strain>
    </source>
</reference>
<dbReference type="Proteomes" id="UP000823862">
    <property type="component" value="Unassembled WGS sequence"/>
</dbReference>
<evidence type="ECO:0000256" key="1">
    <source>
        <dbReference type="SAM" id="SignalP"/>
    </source>
</evidence>
<accession>A0A9D2HW13</accession>
<comment type="caution">
    <text evidence="2">The sequence shown here is derived from an EMBL/GenBank/DDBJ whole genome shotgun (WGS) entry which is preliminary data.</text>
</comment>